<evidence type="ECO:0000256" key="8">
    <source>
        <dbReference type="ARBA" id="ARBA00047690"/>
    </source>
</evidence>
<name>A0A451DHK4_9GAMM</name>
<evidence type="ECO:0000256" key="5">
    <source>
        <dbReference type="ARBA" id="ARBA00022989"/>
    </source>
</evidence>
<comment type="similarity">
    <text evidence="9">Belongs to the UbiA prenyltransferase family. Protoheme IX farnesyltransferase subfamily.</text>
</comment>
<accession>A0A451DHK4</accession>
<organism evidence="10 11">
    <name type="scientific">Buchnera aphidicola</name>
    <name type="common">Cinara pseudotaxifoliae</name>
    <dbReference type="NCBI Taxonomy" id="655384"/>
    <lineage>
        <taxon>Bacteria</taxon>
        <taxon>Pseudomonadati</taxon>
        <taxon>Pseudomonadota</taxon>
        <taxon>Gammaproteobacteria</taxon>
        <taxon>Enterobacterales</taxon>
        <taxon>Erwiniaceae</taxon>
        <taxon>Buchnera</taxon>
    </lineage>
</organism>
<evidence type="ECO:0000313" key="10">
    <source>
        <dbReference type="EMBL" id="VFP86090.1"/>
    </source>
</evidence>
<comment type="pathway">
    <text evidence="9">Porphyrin-containing compound metabolism; heme O biosynthesis; heme O from protoheme: step 1/1.</text>
</comment>
<evidence type="ECO:0000256" key="6">
    <source>
        <dbReference type="ARBA" id="ARBA00023133"/>
    </source>
</evidence>
<keyword evidence="2 9" id="KW-1003">Cell membrane</keyword>
<dbReference type="GO" id="GO:0008495">
    <property type="term" value="F:protoheme IX farnesyltransferase activity"/>
    <property type="evidence" value="ECO:0007669"/>
    <property type="project" value="UniProtKB-UniRule"/>
</dbReference>
<comment type="subcellular location">
    <subcellularLocation>
        <location evidence="9">Cell membrane</location>
        <topology evidence="9">Multi-pass membrane protein</topology>
    </subcellularLocation>
    <subcellularLocation>
        <location evidence="1">Membrane</location>
        <topology evidence="1">Multi-pass membrane protein</topology>
    </subcellularLocation>
</comment>
<dbReference type="OrthoDB" id="9814417at2"/>
<feature type="transmembrane region" description="Helical" evidence="9">
    <location>
        <begin position="100"/>
        <end position="120"/>
    </location>
</feature>
<dbReference type="AlphaFoldDB" id="A0A451DHK4"/>
<comment type="catalytic activity">
    <reaction evidence="8 9">
        <text>heme b + (2E,6E)-farnesyl diphosphate + H2O = Fe(II)-heme o + diphosphate</text>
        <dbReference type="Rhea" id="RHEA:28070"/>
        <dbReference type="ChEBI" id="CHEBI:15377"/>
        <dbReference type="ChEBI" id="CHEBI:33019"/>
        <dbReference type="ChEBI" id="CHEBI:60344"/>
        <dbReference type="ChEBI" id="CHEBI:60530"/>
        <dbReference type="ChEBI" id="CHEBI:175763"/>
        <dbReference type="EC" id="2.5.1.141"/>
    </reaction>
</comment>
<sequence>MDFRSFKSLILKFFFFIKKYKITQIFELIKPGIILGNIISLSGGFFLASRGELLKILFLKVILGMICIISSSCIFNNIIDRKLDKKMNRTKNRILCIHASNELLFILFMLALFLCCLGLYIFFKYISFLCTIISIVGIFFYVILYSLWLKKKSCYSVLIGSISGSLPPIIGYVSVSNTFDRCCMILFFMFVFWQIAHACSILLYRYKDYTNANIPTIPKIYGIKYTKLCISVCITSVFLLNLLLYYFDYIFFSSCLHINICVFCWLLFSFMNENYFFSHKKWSRIMFFLSIFIIFFISIVLSLNFVNGYFSKTVAVGW</sequence>
<dbReference type="EMBL" id="LR217732">
    <property type="protein sequence ID" value="VFP86090.1"/>
    <property type="molecule type" value="Genomic_DNA"/>
</dbReference>
<feature type="transmembrane region" description="Helical" evidence="9">
    <location>
        <begin position="126"/>
        <end position="148"/>
    </location>
</feature>
<comment type="function">
    <text evidence="9">Converts heme B (protoheme IX) to heme O by substitution of the vinyl group on carbon 2 of heme B porphyrin ring with a hydroxyethyl farnesyl side group.</text>
</comment>
<dbReference type="STRING" id="655384.GCA_900128595_00302"/>
<evidence type="ECO:0000256" key="3">
    <source>
        <dbReference type="ARBA" id="ARBA00022679"/>
    </source>
</evidence>
<dbReference type="UniPathway" id="UPA00834">
    <property type="reaction ID" value="UER00712"/>
</dbReference>
<gene>
    <name evidence="9 10" type="primary">cyoE</name>
    <name evidence="10" type="ORF">BUCIPSTX3056_300</name>
</gene>
<feature type="transmembrane region" description="Helical" evidence="9">
    <location>
        <begin position="54"/>
        <end position="79"/>
    </location>
</feature>
<dbReference type="EC" id="2.5.1.141" evidence="9"/>
<keyword evidence="4 9" id="KW-0812">Transmembrane</keyword>
<reference evidence="10 11" key="1">
    <citation type="submission" date="2019-02" db="EMBL/GenBank/DDBJ databases">
        <authorList>
            <person name="Manzano-Marin A."/>
            <person name="Manzano-Marin A."/>
        </authorList>
    </citation>
    <scope>NUCLEOTIDE SEQUENCE [LARGE SCALE GENOMIC DNA]</scope>
    <source>
        <strain evidence="10 11">BuCipseudotaxifoliae</strain>
    </source>
</reference>
<keyword evidence="3 9" id="KW-0808">Transferase</keyword>
<evidence type="ECO:0000256" key="7">
    <source>
        <dbReference type="ARBA" id="ARBA00023136"/>
    </source>
</evidence>
<evidence type="ECO:0000256" key="1">
    <source>
        <dbReference type="ARBA" id="ARBA00004141"/>
    </source>
</evidence>
<dbReference type="RefSeq" id="WP_075474843.1">
    <property type="nucleotide sequence ID" value="NZ_LR217732.1"/>
</dbReference>
<dbReference type="Pfam" id="PF01040">
    <property type="entry name" value="UbiA"/>
    <property type="match status" value="1"/>
</dbReference>
<evidence type="ECO:0000256" key="2">
    <source>
        <dbReference type="ARBA" id="ARBA00022475"/>
    </source>
</evidence>
<dbReference type="InterPro" id="IPR044878">
    <property type="entry name" value="UbiA_sf"/>
</dbReference>
<dbReference type="Gene3D" id="1.10.357.140">
    <property type="entry name" value="UbiA prenyltransferase"/>
    <property type="match status" value="1"/>
</dbReference>
<feature type="transmembrane region" description="Helical" evidence="9">
    <location>
        <begin position="250"/>
        <end position="270"/>
    </location>
</feature>
<keyword evidence="7 9" id="KW-0472">Membrane</keyword>
<proteinExistence type="inferred from homology"/>
<dbReference type="Proteomes" id="UP000294449">
    <property type="component" value="Chromosome"/>
</dbReference>
<evidence type="ECO:0000256" key="9">
    <source>
        <dbReference type="HAMAP-Rule" id="MF_00154"/>
    </source>
</evidence>
<feature type="transmembrane region" description="Helical" evidence="9">
    <location>
        <begin position="185"/>
        <end position="204"/>
    </location>
</feature>
<feature type="transmembrane region" description="Helical" evidence="9">
    <location>
        <begin position="282"/>
        <end position="303"/>
    </location>
</feature>
<protein>
    <recommendedName>
        <fullName evidence="9">Protoheme IX farnesyltransferase</fullName>
        <ecNumber evidence="9">2.5.1.141</ecNumber>
    </recommendedName>
    <alternativeName>
        <fullName evidence="9">Heme B farnesyltransferase</fullName>
    </alternativeName>
    <alternativeName>
        <fullName evidence="9">Heme O synthase</fullName>
    </alternativeName>
</protein>
<keyword evidence="6 9" id="KW-0350">Heme biosynthesis</keyword>
<dbReference type="GO" id="GO:0005886">
    <property type="term" value="C:plasma membrane"/>
    <property type="evidence" value="ECO:0007669"/>
    <property type="project" value="UniProtKB-SubCell"/>
</dbReference>
<dbReference type="InterPro" id="IPR006369">
    <property type="entry name" value="Protohaem_IX_farnesylTrfase"/>
</dbReference>
<evidence type="ECO:0000256" key="4">
    <source>
        <dbReference type="ARBA" id="ARBA00022692"/>
    </source>
</evidence>
<dbReference type="PANTHER" id="PTHR43448:SF2">
    <property type="entry name" value="PROTOHEME IX FARNESYLTRANSFERASE, MITOCHONDRIAL"/>
    <property type="match status" value="1"/>
</dbReference>
<dbReference type="InterPro" id="IPR000537">
    <property type="entry name" value="UbiA_prenyltransferase"/>
</dbReference>
<comment type="miscellaneous">
    <text evidence="9">Carbon 2 of the heme B porphyrin ring is defined according to the Fischer nomenclature.</text>
</comment>
<dbReference type="HAMAP" id="MF_00154">
    <property type="entry name" value="CyoE_CtaB"/>
    <property type="match status" value="1"/>
</dbReference>
<feature type="transmembrane region" description="Helical" evidence="9">
    <location>
        <begin position="28"/>
        <end position="48"/>
    </location>
</feature>
<keyword evidence="5 9" id="KW-1133">Transmembrane helix</keyword>
<feature type="transmembrane region" description="Helical" evidence="9">
    <location>
        <begin position="155"/>
        <end position="173"/>
    </location>
</feature>
<dbReference type="CDD" id="cd13957">
    <property type="entry name" value="PT_UbiA_Cox10"/>
    <property type="match status" value="1"/>
</dbReference>
<dbReference type="GO" id="GO:0048034">
    <property type="term" value="P:heme O biosynthetic process"/>
    <property type="evidence" value="ECO:0007669"/>
    <property type="project" value="UniProtKB-UniRule"/>
</dbReference>
<evidence type="ECO:0000313" key="11">
    <source>
        <dbReference type="Proteomes" id="UP000294449"/>
    </source>
</evidence>
<dbReference type="PANTHER" id="PTHR43448">
    <property type="entry name" value="PROTOHEME IX FARNESYLTRANSFERASE, MITOCHONDRIAL"/>
    <property type="match status" value="1"/>
</dbReference>
<feature type="transmembrane region" description="Helical" evidence="9">
    <location>
        <begin position="225"/>
        <end position="244"/>
    </location>
</feature>